<gene>
    <name evidence="9" type="ORF">MSAN_02158400</name>
</gene>
<keyword evidence="3" id="KW-0698">rRNA processing</keyword>
<accession>A0A8H6XF88</accession>
<feature type="compositionally biased region" description="Acidic residues" evidence="7">
    <location>
        <begin position="215"/>
        <end position="226"/>
    </location>
</feature>
<feature type="compositionally biased region" description="Basic and acidic residues" evidence="7">
    <location>
        <begin position="599"/>
        <end position="611"/>
    </location>
</feature>
<dbReference type="InterPro" id="IPR012173">
    <property type="entry name" value="Mpp10"/>
</dbReference>
<sequence>MDSQVDAPKEFTTLTNLIQTQPTCFSASGSTAVNVAALDATKFVFDLSLEAENESRPHISEFLSSLSPAEAPETRSQATKKRKRGSSPSPPPAPPIFAPTPIASLFTDNMDDDQIWAQLDLRLKPVCDMLELALEGDPSQEGELDDSDPDELVDEELLEQMRALQSDGHELDEMEVDDFDEEDEGEGAESEEESEDDEEDGDLGEDVTNLRDPSSDEASEPEEDPEMFASRRRRSKSSAGAKTGLDDGFFDLASFNAETEEAEARKVSRGQLDGDDDSEEDDINLFAPVDDAENFDEEDEDGAGELFYKDFFEPPRHTGPPRPKRSLHPPKGWHCSIPRREGDGDFEDSEPESVGDSEGSANGAETIERLKGDLFAEEEDEHPQDLSTHEQRMAALREEIASLEAENVGPKDWVVMGEAAARSRPQNSLLEEDLEYERVMKAVPVVTEETVLALEERIKARILEGRFDDVVRIRPMEDKPFLPSRFFELKDTKSSQSLAQIYEQEYVAHAEGSTVDNRDGKLEKEHAEIEALWEGICGKLDALCNTHFIPKQPKATISSVSNVSSATLESALPTTKSAATMLAPEEVFATASSDLRARSELTPAEKKALRGKERKAKKKSRDTLNNSVDKYAKLKGIEDTARNTLNKLGTQSGSNIWPSEAQNAARKEGRKRFQFEATNSDDEIEDEIDDNLDEIGDATRRLKALGMAMGQELDKQNQRIDLIDQKTVNLDNKIVRNTERLKKVK</sequence>
<comment type="caution">
    <text evidence="9">The sequence shown here is derived from an EMBL/GenBank/DDBJ whole genome shotgun (WGS) entry which is preliminary data.</text>
</comment>
<dbReference type="GO" id="GO:0034457">
    <property type="term" value="C:Mpp10 complex"/>
    <property type="evidence" value="ECO:0007669"/>
    <property type="project" value="InterPro"/>
</dbReference>
<evidence type="ECO:0000256" key="2">
    <source>
        <dbReference type="ARBA" id="ARBA00022517"/>
    </source>
</evidence>
<dbReference type="OrthoDB" id="445326at2759"/>
<organism evidence="9 10">
    <name type="scientific">Mycena sanguinolenta</name>
    <dbReference type="NCBI Taxonomy" id="230812"/>
    <lineage>
        <taxon>Eukaryota</taxon>
        <taxon>Fungi</taxon>
        <taxon>Dikarya</taxon>
        <taxon>Basidiomycota</taxon>
        <taxon>Agaricomycotina</taxon>
        <taxon>Agaricomycetes</taxon>
        <taxon>Agaricomycetidae</taxon>
        <taxon>Agaricales</taxon>
        <taxon>Marasmiineae</taxon>
        <taxon>Mycenaceae</taxon>
        <taxon>Mycena</taxon>
    </lineage>
</organism>
<feature type="compositionally biased region" description="Basic and acidic residues" evidence="7">
    <location>
        <begin position="307"/>
        <end position="316"/>
    </location>
</feature>
<keyword evidence="4" id="KW-0539">Nucleus</keyword>
<dbReference type="PROSITE" id="PS50192">
    <property type="entry name" value="T_SNARE"/>
    <property type="match status" value="1"/>
</dbReference>
<dbReference type="EMBL" id="JACAZH010000031">
    <property type="protein sequence ID" value="KAF7339442.1"/>
    <property type="molecule type" value="Genomic_DNA"/>
</dbReference>
<feature type="region of interest" description="Disordered" evidence="7">
    <location>
        <begin position="599"/>
        <end position="625"/>
    </location>
</feature>
<feature type="region of interest" description="Disordered" evidence="7">
    <location>
        <begin position="61"/>
        <end position="103"/>
    </location>
</feature>
<name>A0A8H6XF88_9AGAR</name>
<dbReference type="AlphaFoldDB" id="A0A8H6XF88"/>
<evidence type="ECO:0000256" key="3">
    <source>
        <dbReference type="ARBA" id="ARBA00022552"/>
    </source>
</evidence>
<evidence type="ECO:0000313" key="10">
    <source>
        <dbReference type="Proteomes" id="UP000623467"/>
    </source>
</evidence>
<reference evidence="9" key="1">
    <citation type="submission" date="2020-05" db="EMBL/GenBank/DDBJ databases">
        <title>Mycena genomes resolve the evolution of fungal bioluminescence.</title>
        <authorList>
            <person name="Tsai I.J."/>
        </authorList>
    </citation>
    <scope>NUCLEOTIDE SEQUENCE</scope>
    <source>
        <strain evidence="9">160909Yilan</strain>
    </source>
</reference>
<evidence type="ECO:0000259" key="8">
    <source>
        <dbReference type="PROSITE" id="PS50192"/>
    </source>
</evidence>
<feature type="compositionally biased region" description="Acidic residues" evidence="7">
    <location>
        <begin position="290"/>
        <end position="303"/>
    </location>
</feature>
<evidence type="ECO:0000256" key="7">
    <source>
        <dbReference type="SAM" id="MobiDB-lite"/>
    </source>
</evidence>
<protein>
    <submittedName>
        <fullName evidence="9">U3 small nucleolar ribonucleoprotein MPP10</fullName>
    </submittedName>
</protein>
<feature type="domain" description="T-SNARE coiled-coil homology" evidence="8">
    <location>
        <begin position="682"/>
        <end position="744"/>
    </location>
</feature>
<evidence type="ECO:0000256" key="4">
    <source>
        <dbReference type="ARBA" id="ARBA00023242"/>
    </source>
</evidence>
<dbReference type="SMART" id="SM00397">
    <property type="entry name" value="t_SNARE"/>
    <property type="match status" value="1"/>
</dbReference>
<keyword evidence="10" id="KW-1185">Reference proteome</keyword>
<comment type="subcellular location">
    <subcellularLocation>
        <location evidence="1">Nucleus</location>
        <location evidence="1">Nucleolus</location>
    </subcellularLocation>
</comment>
<dbReference type="InterPro" id="IPR000727">
    <property type="entry name" value="T_SNARE_dom"/>
</dbReference>
<dbReference type="Gene3D" id="1.20.5.110">
    <property type="match status" value="1"/>
</dbReference>
<keyword evidence="5 9" id="KW-0687">Ribonucleoprotein</keyword>
<feature type="compositionally biased region" description="Acidic residues" evidence="7">
    <location>
        <begin position="170"/>
        <end position="205"/>
    </location>
</feature>
<proteinExistence type="inferred from homology"/>
<evidence type="ECO:0000256" key="1">
    <source>
        <dbReference type="ARBA" id="ARBA00004604"/>
    </source>
</evidence>
<feature type="compositionally biased region" description="Polar residues" evidence="7">
    <location>
        <begin position="649"/>
        <end position="662"/>
    </location>
</feature>
<evidence type="ECO:0000313" key="9">
    <source>
        <dbReference type="EMBL" id="KAF7339442.1"/>
    </source>
</evidence>
<evidence type="ECO:0000256" key="6">
    <source>
        <dbReference type="ARBA" id="ARBA00029455"/>
    </source>
</evidence>
<feature type="compositionally biased region" description="Acidic residues" evidence="7">
    <location>
        <begin position="273"/>
        <end position="283"/>
    </location>
</feature>
<evidence type="ECO:0000256" key="5">
    <source>
        <dbReference type="ARBA" id="ARBA00023274"/>
    </source>
</evidence>
<feature type="region of interest" description="Disordered" evidence="7">
    <location>
        <begin position="161"/>
        <end position="371"/>
    </location>
</feature>
<feature type="region of interest" description="Disordered" evidence="7">
    <location>
        <begin position="649"/>
        <end position="668"/>
    </location>
</feature>
<keyword evidence="2" id="KW-0690">Ribosome biogenesis</keyword>
<dbReference type="Proteomes" id="UP000623467">
    <property type="component" value="Unassembled WGS sequence"/>
</dbReference>
<dbReference type="CDD" id="cd15857">
    <property type="entry name" value="SNARE_SEC9C"/>
    <property type="match status" value="1"/>
</dbReference>
<dbReference type="PANTHER" id="PTHR17039:SF0">
    <property type="entry name" value="U3 SMALL NUCLEOLAR RIBONUCLEOPROTEIN PROTEIN MPP10"/>
    <property type="match status" value="1"/>
</dbReference>
<dbReference type="GO" id="GO:0005732">
    <property type="term" value="C:sno(s)RNA-containing ribonucleoprotein complex"/>
    <property type="evidence" value="ECO:0007669"/>
    <property type="project" value="InterPro"/>
</dbReference>
<dbReference type="GO" id="GO:0032040">
    <property type="term" value="C:small-subunit processome"/>
    <property type="evidence" value="ECO:0007669"/>
    <property type="project" value="TreeGrafter"/>
</dbReference>
<dbReference type="PANTHER" id="PTHR17039">
    <property type="entry name" value="U3 SMALL NUCLEOLAR RIBONUCLEOPROTEIN PROTEIN MPP10"/>
    <property type="match status" value="1"/>
</dbReference>
<feature type="compositionally biased region" description="Pro residues" evidence="7">
    <location>
        <begin position="88"/>
        <end position="98"/>
    </location>
</feature>
<comment type="similarity">
    <text evidence="6">Belongs to the MPP10 family.</text>
</comment>
<dbReference type="GO" id="GO:0006364">
    <property type="term" value="P:rRNA processing"/>
    <property type="evidence" value="ECO:0007669"/>
    <property type="project" value="UniProtKB-KW"/>
</dbReference>
<feature type="compositionally biased region" description="Acidic residues" evidence="7">
    <location>
        <begin position="344"/>
        <end position="355"/>
    </location>
</feature>
<dbReference type="SUPFAM" id="SSF58038">
    <property type="entry name" value="SNARE fusion complex"/>
    <property type="match status" value="1"/>
</dbReference>
<dbReference type="Pfam" id="PF04006">
    <property type="entry name" value="Mpp10"/>
    <property type="match status" value="1"/>
</dbReference>